<keyword evidence="1" id="KW-0863">Zinc-finger</keyword>
<dbReference type="AlphaFoldDB" id="A0A1L7XQK3"/>
<dbReference type="SUPFAM" id="SSF57756">
    <property type="entry name" value="Retrovirus zinc finger-like domains"/>
    <property type="match status" value="1"/>
</dbReference>
<dbReference type="GO" id="GO:0008270">
    <property type="term" value="F:zinc ion binding"/>
    <property type="evidence" value="ECO:0007669"/>
    <property type="project" value="UniProtKB-KW"/>
</dbReference>
<evidence type="ECO:0000313" key="5">
    <source>
        <dbReference type="Proteomes" id="UP000184330"/>
    </source>
</evidence>
<evidence type="ECO:0000259" key="3">
    <source>
        <dbReference type="PROSITE" id="PS50158"/>
    </source>
</evidence>
<dbReference type="InterPro" id="IPR036875">
    <property type="entry name" value="Znf_CCHC_sf"/>
</dbReference>
<feature type="domain" description="CCHC-type" evidence="3">
    <location>
        <begin position="198"/>
        <end position="211"/>
    </location>
</feature>
<evidence type="ECO:0000313" key="4">
    <source>
        <dbReference type="EMBL" id="CZR67320.1"/>
    </source>
</evidence>
<gene>
    <name evidence="4" type="ORF">PAC_17219</name>
</gene>
<name>A0A1L7XQK3_9HELO</name>
<accession>A0A1L7XQK3</accession>
<evidence type="ECO:0000256" key="1">
    <source>
        <dbReference type="PROSITE-ProRule" id="PRU00047"/>
    </source>
</evidence>
<dbReference type="InterPro" id="IPR001878">
    <property type="entry name" value="Znf_CCHC"/>
</dbReference>
<dbReference type="OrthoDB" id="10537139at2759"/>
<evidence type="ECO:0000256" key="2">
    <source>
        <dbReference type="SAM" id="MobiDB-lite"/>
    </source>
</evidence>
<protein>
    <recommendedName>
        <fullName evidence="3">CCHC-type domain-containing protein</fullName>
    </recommendedName>
</protein>
<dbReference type="Proteomes" id="UP000184330">
    <property type="component" value="Unassembled WGS sequence"/>
</dbReference>
<keyword evidence="1" id="KW-0479">Metal-binding</keyword>
<dbReference type="PROSITE" id="PS50158">
    <property type="entry name" value="ZF_CCHC"/>
    <property type="match status" value="1"/>
</dbReference>
<sequence length="286" mass="32346">MEHWKTILDETKETALVNGNSLSKIEHVENEARKHAVVIYPHGPEDAREYHTAYLMYNNYGESAHIVGRFMKRVLMVLSSGRKEISLEKSYNLRIQEIVRRTCTCGRSGWKARENSGWFHQTDKVPHNLLGEKDLRTQEFGERTSRLINASDEHERRANEAEHRADEAERRVKQLSSRVENLQYLMKYNGPGGYAPVCYNCGAMGHSEVECVGACGACRMSDHVRTGCDDTFHSLLIGKDDVVKAVIKQEVKDELKPGVGEGIAEVVVVEQAGEAKEVIRWGDYIG</sequence>
<dbReference type="GO" id="GO:0003676">
    <property type="term" value="F:nucleic acid binding"/>
    <property type="evidence" value="ECO:0007669"/>
    <property type="project" value="InterPro"/>
</dbReference>
<feature type="region of interest" description="Disordered" evidence="2">
    <location>
        <begin position="149"/>
        <end position="168"/>
    </location>
</feature>
<reference evidence="4 5" key="1">
    <citation type="submission" date="2016-03" db="EMBL/GenBank/DDBJ databases">
        <authorList>
            <person name="Ploux O."/>
        </authorList>
    </citation>
    <scope>NUCLEOTIDE SEQUENCE [LARGE SCALE GENOMIC DNA]</scope>
    <source>
        <strain evidence="4 5">UAMH 11012</strain>
    </source>
</reference>
<dbReference type="EMBL" id="FJOG01000043">
    <property type="protein sequence ID" value="CZR67320.1"/>
    <property type="molecule type" value="Genomic_DNA"/>
</dbReference>
<proteinExistence type="predicted"/>
<keyword evidence="5" id="KW-1185">Reference proteome</keyword>
<keyword evidence="1" id="KW-0862">Zinc</keyword>
<organism evidence="4 5">
    <name type="scientific">Phialocephala subalpina</name>
    <dbReference type="NCBI Taxonomy" id="576137"/>
    <lineage>
        <taxon>Eukaryota</taxon>
        <taxon>Fungi</taxon>
        <taxon>Dikarya</taxon>
        <taxon>Ascomycota</taxon>
        <taxon>Pezizomycotina</taxon>
        <taxon>Leotiomycetes</taxon>
        <taxon>Helotiales</taxon>
        <taxon>Mollisiaceae</taxon>
        <taxon>Phialocephala</taxon>
        <taxon>Phialocephala fortinii species complex</taxon>
    </lineage>
</organism>